<dbReference type="PANTHER" id="PTHR48050:SF13">
    <property type="entry name" value="STEROL 3-BETA-GLUCOSYLTRANSFERASE UGT80A2"/>
    <property type="match status" value="1"/>
</dbReference>
<proteinExistence type="predicted"/>
<sequence length="438" mass="49233">MNTKRILFATMPMDGHLNPLTGLAVHLQQLGYDVRWYTGPSYADKIKKLGIPYYPYQKAVEINQLNLDTALPERQKIKGAIPRLRFDINNVFLLRAPEFVEDLLAIHKKFPFDLLVCDVLFTAAPFIKQLLNIPVAAFGIVPLAETSKNLPPTGMGLEPSNNVFGQLSHRFLRYMTINHLLKPCTDLYNNLLAQYKLPPTTDFVFDAFVRDPDVYLQSGVPGFEYERPDVSRNVRFVGPLLPHSGGSKYPFKHIAKAKSYKRVVLVTQGTVERDPEKIIVPTLEAFKGDMETMVVATTGGSQTAELQARFPDDNFVIEDFIDFNAVMPFADVYVTNGGYGGVMLGIQNNLPLVVAGVHEGKNEIAARIGYFKLGVNLKTETPKPQQIREGVKRVFANLTYRQNVTKLGREFRQYNPNELTEKEIASLLASPKKRAELV</sequence>
<dbReference type="Proteomes" id="UP001597469">
    <property type="component" value="Unassembled WGS sequence"/>
</dbReference>
<dbReference type="PANTHER" id="PTHR48050">
    <property type="entry name" value="STEROL 3-BETA-GLUCOSYLTRANSFERASE"/>
    <property type="match status" value="1"/>
</dbReference>
<comment type="caution">
    <text evidence="1">The sequence shown here is derived from an EMBL/GenBank/DDBJ whole genome shotgun (WGS) entry which is preliminary data.</text>
</comment>
<dbReference type="SUPFAM" id="SSF53756">
    <property type="entry name" value="UDP-Glycosyltransferase/glycogen phosphorylase"/>
    <property type="match status" value="1"/>
</dbReference>
<dbReference type="Gene3D" id="3.40.50.2000">
    <property type="entry name" value="Glycogen Phosphorylase B"/>
    <property type="match status" value="2"/>
</dbReference>
<keyword evidence="2" id="KW-1185">Reference proteome</keyword>
<dbReference type="InterPro" id="IPR002213">
    <property type="entry name" value="UDP_glucos_trans"/>
</dbReference>
<gene>
    <name evidence="1" type="ORF">ACFSUS_12080</name>
</gene>
<accession>A0ABW5M2Z6</accession>
<dbReference type="CDD" id="cd03784">
    <property type="entry name" value="GT1_Gtf-like"/>
    <property type="match status" value="1"/>
</dbReference>
<dbReference type="InterPro" id="IPR050426">
    <property type="entry name" value="Glycosyltransferase_28"/>
</dbReference>
<dbReference type="RefSeq" id="WP_381522863.1">
    <property type="nucleotide sequence ID" value="NZ_JBHULN010000006.1"/>
</dbReference>
<protein>
    <submittedName>
        <fullName evidence="1">Glycosyltransferase</fullName>
    </submittedName>
</protein>
<name>A0ABW5M2Z6_9BACT</name>
<dbReference type="EMBL" id="JBHULN010000006">
    <property type="protein sequence ID" value="MFD2571377.1"/>
    <property type="molecule type" value="Genomic_DNA"/>
</dbReference>
<reference evidence="2" key="1">
    <citation type="journal article" date="2019" name="Int. J. Syst. Evol. Microbiol.">
        <title>The Global Catalogue of Microorganisms (GCM) 10K type strain sequencing project: providing services to taxonomists for standard genome sequencing and annotation.</title>
        <authorList>
            <consortium name="The Broad Institute Genomics Platform"/>
            <consortium name="The Broad Institute Genome Sequencing Center for Infectious Disease"/>
            <person name="Wu L."/>
            <person name="Ma J."/>
        </authorList>
    </citation>
    <scope>NUCLEOTIDE SEQUENCE [LARGE SCALE GENOMIC DNA]</scope>
    <source>
        <strain evidence="2">KCTC 42805</strain>
    </source>
</reference>
<evidence type="ECO:0000313" key="2">
    <source>
        <dbReference type="Proteomes" id="UP001597469"/>
    </source>
</evidence>
<organism evidence="1 2">
    <name type="scientific">Spirosoma soli</name>
    <dbReference type="NCBI Taxonomy" id="1770529"/>
    <lineage>
        <taxon>Bacteria</taxon>
        <taxon>Pseudomonadati</taxon>
        <taxon>Bacteroidota</taxon>
        <taxon>Cytophagia</taxon>
        <taxon>Cytophagales</taxon>
        <taxon>Cytophagaceae</taxon>
        <taxon>Spirosoma</taxon>
    </lineage>
</organism>
<evidence type="ECO:0000313" key="1">
    <source>
        <dbReference type="EMBL" id="MFD2571377.1"/>
    </source>
</evidence>